<keyword evidence="6 12" id="KW-0479">Metal-binding</keyword>
<dbReference type="Gene3D" id="3.30.2010.10">
    <property type="entry name" value="Metalloproteases ('zincins'), catalytic domain"/>
    <property type="match status" value="1"/>
</dbReference>
<dbReference type="GO" id="GO:0006508">
    <property type="term" value="P:proteolysis"/>
    <property type="evidence" value="ECO:0007669"/>
    <property type="project" value="UniProtKB-KW"/>
</dbReference>
<evidence type="ECO:0000256" key="11">
    <source>
        <dbReference type="ARBA" id="ARBA00023136"/>
    </source>
</evidence>
<dbReference type="Pfam" id="PF01435">
    <property type="entry name" value="Peptidase_M48"/>
    <property type="match status" value="1"/>
</dbReference>
<keyword evidence="5 12" id="KW-0812">Transmembrane</keyword>
<feature type="transmembrane region" description="Helical" evidence="12">
    <location>
        <begin position="40"/>
        <end position="59"/>
    </location>
</feature>
<reference evidence="14 15" key="1">
    <citation type="journal article" date="2016" name="Nat. Commun.">
        <title>Thousands of microbial genomes shed light on interconnected biogeochemical processes in an aquifer system.</title>
        <authorList>
            <person name="Anantharaman K."/>
            <person name="Brown C.T."/>
            <person name="Hug L.A."/>
            <person name="Sharon I."/>
            <person name="Castelle C.J."/>
            <person name="Probst A.J."/>
            <person name="Thomas B.C."/>
            <person name="Singh A."/>
            <person name="Wilkins M.J."/>
            <person name="Karaoz U."/>
            <person name="Brodie E.L."/>
            <person name="Williams K.H."/>
            <person name="Hubbard S.S."/>
            <person name="Banfield J.F."/>
        </authorList>
    </citation>
    <scope>NUCLEOTIDE SEQUENCE [LARGE SCALE GENOMIC DNA]</scope>
</reference>
<gene>
    <name evidence="12" type="primary">htpX</name>
    <name evidence="14" type="ORF">A2117_02210</name>
</gene>
<feature type="transmembrane region" description="Helical" evidence="12">
    <location>
        <begin position="187"/>
        <end position="209"/>
    </location>
</feature>
<feature type="active site" evidence="12">
    <location>
        <position position="143"/>
    </location>
</feature>
<evidence type="ECO:0000256" key="8">
    <source>
        <dbReference type="ARBA" id="ARBA00022833"/>
    </source>
</evidence>
<evidence type="ECO:0000256" key="1">
    <source>
        <dbReference type="ARBA" id="ARBA00004651"/>
    </source>
</evidence>
<dbReference type="Proteomes" id="UP000179245">
    <property type="component" value="Unassembled WGS sequence"/>
</dbReference>
<dbReference type="EC" id="3.4.24.-" evidence="12"/>
<proteinExistence type="inferred from homology"/>
<dbReference type="PANTHER" id="PTHR43221">
    <property type="entry name" value="PROTEASE HTPX"/>
    <property type="match status" value="1"/>
</dbReference>
<dbReference type="InterPro" id="IPR001915">
    <property type="entry name" value="Peptidase_M48"/>
</dbReference>
<evidence type="ECO:0000256" key="5">
    <source>
        <dbReference type="ARBA" id="ARBA00022692"/>
    </source>
</evidence>
<dbReference type="InterPro" id="IPR050083">
    <property type="entry name" value="HtpX_protease"/>
</dbReference>
<comment type="cofactor">
    <cofactor evidence="12">
        <name>Zn(2+)</name>
        <dbReference type="ChEBI" id="CHEBI:29105"/>
    </cofactor>
    <text evidence="12">Binds 1 zinc ion per subunit.</text>
</comment>
<evidence type="ECO:0000256" key="10">
    <source>
        <dbReference type="ARBA" id="ARBA00023049"/>
    </source>
</evidence>
<dbReference type="STRING" id="1802443.A2117_02210"/>
<evidence type="ECO:0000256" key="12">
    <source>
        <dbReference type="HAMAP-Rule" id="MF_00188"/>
    </source>
</evidence>
<keyword evidence="11 12" id="KW-0472">Membrane</keyword>
<dbReference type="InterPro" id="IPR022919">
    <property type="entry name" value="Pept_M48_protease_HtpX"/>
</dbReference>
<name>A0A1G2QNY7_9BACT</name>
<dbReference type="GO" id="GO:0004222">
    <property type="term" value="F:metalloendopeptidase activity"/>
    <property type="evidence" value="ECO:0007669"/>
    <property type="project" value="UniProtKB-UniRule"/>
</dbReference>
<evidence type="ECO:0000256" key="3">
    <source>
        <dbReference type="ARBA" id="ARBA00022475"/>
    </source>
</evidence>
<keyword evidence="7 12" id="KW-0378">Hydrolase</keyword>
<evidence type="ECO:0000256" key="4">
    <source>
        <dbReference type="ARBA" id="ARBA00022670"/>
    </source>
</evidence>
<accession>A0A1G2QNY7</accession>
<keyword evidence="8 12" id="KW-0862">Zinc</keyword>
<feature type="domain" description="Peptidase M48" evidence="13">
    <location>
        <begin position="77"/>
        <end position="294"/>
    </location>
</feature>
<dbReference type="HAMAP" id="MF_00188">
    <property type="entry name" value="Pept_M48_protease_HtpX"/>
    <property type="match status" value="1"/>
</dbReference>
<sequence>MTIYTQASSNVRKTWILLGSFLVFIIGLGWLFSYVLDNQLILVFVTVFSLATSFVSYWYSDKIVLAMTHAQEVDHAKNLELYHLLENLCIAAGLPQPKFYILEEAQPNAFATGRDPQHGVIVVTRGLLEKLEKPELEGVLAHELSHIGNRDSLLMTVVVILAGLVSNLSSFFFRMNWRRQSDDNNKAGAILMVAALAAAILAPLAALLIQLAISRKREFLADASGSLLTRYPEGLARALAKISLDPASLKVANPGTAHLYIVNPLRGKAAAGWLAGLFSTHPPINDRIKALREMSI</sequence>
<dbReference type="CDD" id="cd07340">
    <property type="entry name" value="M48B_Htpx_like"/>
    <property type="match status" value="1"/>
</dbReference>
<feature type="binding site" evidence="12">
    <location>
        <position position="218"/>
    </location>
    <ligand>
        <name>Zn(2+)</name>
        <dbReference type="ChEBI" id="CHEBI:29105"/>
        <note>catalytic</note>
    </ligand>
</feature>
<evidence type="ECO:0000256" key="6">
    <source>
        <dbReference type="ARBA" id="ARBA00022723"/>
    </source>
</evidence>
<protein>
    <recommendedName>
        <fullName evidence="12">Protease HtpX homolog</fullName>
        <ecNumber evidence="12">3.4.24.-</ecNumber>
    </recommendedName>
</protein>
<keyword evidence="9 12" id="KW-1133">Transmembrane helix</keyword>
<keyword evidence="4 12" id="KW-0645">Protease</keyword>
<dbReference type="GO" id="GO:0005886">
    <property type="term" value="C:plasma membrane"/>
    <property type="evidence" value="ECO:0007669"/>
    <property type="project" value="UniProtKB-SubCell"/>
</dbReference>
<evidence type="ECO:0000259" key="13">
    <source>
        <dbReference type="Pfam" id="PF01435"/>
    </source>
</evidence>
<feature type="binding site" evidence="12">
    <location>
        <position position="142"/>
    </location>
    <ligand>
        <name>Zn(2+)</name>
        <dbReference type="ChEBI" id="CHEBI:29105"/>
        <note>catalytic</note>
    </ligand>
</feature>
<feature type="transmembrane region" description="Helical" evidence="12">
    <location>
        <begin position="15"/>
        <end position="34"/>
    </location>
</feature>
<evidence type="ECO:0000256" key="9">
    <source>
        <dbReference type="ARBA" id="ARBA00022989"/>
    </source>
</evidence>
<feature type="binding site" evidence="12">
    <location>
        <position position="146"/>
    </location>
    <ligand>
        <name>Zn(2+)</name>
        <dbReference type="ChEBI" id="CHEBI:29105"/>
        <note>catalytic</note>
    </ligand>
</feature>
<keyword evidence="3 12" id="KW-1003">Cell membrane</keyword>
<comment type="similarity">
    <text evidence="2 12">Belongs to the peptidase M48B family.</text>
</comment>
<comment type="subcellular location">
    <subcellularLocation>
        <location evidence="1 12">Cell membrane</location>
        <topology evidence="1 12">Multi-pass membrane protein</topology>
    </subcellularLocation>
</comment>
<keyword evidence="10 12" id="KW-0482">Metalloprotease</keyword>
<evidence type="ECO:0000313" key="15">
    <source>
        <dbReference type="Proteomes" id="UP000179245"/>
    </source>
</evidence>
<feature type="transmembrane region" description="Helical" evidence="12">
    <location>
        <begin position="153"/>
        <end position="175"/>
    </location>
</feature>
<comment type="caution">
    <text evidence="14">The sequence shown here is derived from an EMBL/GenBank/DDBJ whole genome shotgun (WGS) entry which is preliminary data.</text>
</comment>
<evidence type="ECO:0000256" key="2">
    <source>
        <dbReference type="ARBA" id="ARBA00009779"/>
    </source>
</evidence>
<evidence type="ECO:0000313" key="14">
    <source>
        <dbReference type="EMBL" id="OHA62178.1"/>
    </source>
</evidence>
<dbReference type="GO" id="GO:0008270">
    <property type="term" value="F:zinc ion binding"/>
    <property type="evidence" value="ECO:0007669"/>
    <property type="project" value="UniProtKB-UniRule"/>
</dbReference>
<evidence type="ECO:0000256" key="7">
    <source>
        <dbReference type="ARBA" id="ARBA00022801"/>
    </source>
</evidence>
<dbReference type="AlphaFoldDB" id="A0A1G2QNY7"/>
<dbReference type="EMBL" id="MHTO01000019">
    <property type="protein sequence ID" value="OHA62178.1"/>
    <property type="molecule type" value="Genomic_DNA"/>
</dbReference>
<organism evidence="14 15">
    <name type="scientific">Candidatus Wildermuthbacteria bacterium GWA2_46_15</name>
    <dbReference type="NCBI Taxonomy" id="1802443"/>
    <lineage>
        <taxon>Bacteria</taxon>
        <taxon>Candidatus Wildermuthiibacteriota</taxon>
    </lineage>
</organism>
<dbReference type="PANTHER" id="PTHR43221:SF1">
    <property type="entry name" value="PROTEASE HTPX"/>
    <property type="match status" value="1"/>
</dbReference>